<dbReference type="EMBL" id="AKHW03006071">
    <property type="protein sequence ID" value="KYO24407.1"/>
    <property type="molecule type" value="Genomic_DNA"/>
</dbReference>
<dbReference type="Proteomes" id="UP000050525">
    <property type="component" value="Unassembled WGS sequence"/>
</dbReference>
<evidence type="ECO:0000313" key="2">
    <source>
        <dbReference type="Proteomes" id="UP000050525"/>
    </source>
</evidence>
<protein>
    <submittedName>
        <fullName evidence="1">Uncharacterized protein</fullName>
    </submittedName>
</protein>
<proteinExistence type="predicted"/>
<comment type="caution">
    <text evidence="1">The sequence shown here is derived from an EMBL/GenBank/DDBJ whole genome shotgun (WGS) entry which is preliminary data.</text>
</comment>
<reference evidence="1 2" key="1">
    <citation type="journal article" date="2012" name="Genome Biol.">
        <title>Sequencing three crocodilian genomes to illuminate the evolution of archosaurs and amniotes.</title>
        <authorList>
            <person name="St John J.A."/>
            <person name="Braun E.L."/>
            <person name="Isberg S.R."/>
            <person name="Miles L.G."/>
            <person name="Chong A.Y."/>
            <person name="Gongora J."/>
            <person name="Dalzell P."/>
            <person name="Moran C."/>
            <person name="Bed'hom B."/>
            <person name="Abzhanov A."/>
            <person name="Burgess S.C."/>
            <person name="Cooksey A.M."/>
            <person name="Castoe T.A."/>
            <person name="Crawford N.G."/>
            <person name="Densmore L.D."/>
            <person name="Drew J.C."/>
            <person name="Edwards S.V."/>
            <person name="Faircloth B.C."/>
            <person name="Fujita M.K."/>
            <person name="Greenwold M.J."/>
            <person name="Hoffmann F.G."/>
            <person name="Howard J.M."/>
            <person name="Iguchi T."/>
            <person name="Janes D.E."/>
            <person name="Khan S.Y."/>
            <person name="Kohno S."/>
            <person name="de Koning A.J."/>
            <person name="Lance S.L."/>
            <person name="McCarthy F.M."/>
            <person name="McCormack J.E."/>
            <person name="Merchant M.E."/>
            <person name="Peterson D.G."/>
            <person name="Pollock D.D."/>
            <person name="Pourmand N."/>
            <person name="Raney B.J."/>
            <person name="Roessler K.A."/>
            <person name="Sanford J.R."/>
            <person name="Sawyer R.H."/>
            <person name="Schmidt C.J."/>
            <person name="Triplett E.W."/>
            <person name="Tuberville T.D."/>
            <person name="Venegas-Anaya M."/>
            <person name="Howard J.T."/>
            <person name="Jarvis E.D."/>
            <person name="Guillette L.J.Jr."/>
            <person name="Glenn T.C."/>
            <person name="Green R.E."/>
            <person name="Ray D.A."/>
        </authorList>
    </citation>
    <scope>NUCLEOTIDE SEQUENCE [LARGE SCALE GENOMIC DNA]</scope>
    <source>
        <strain evidence="1">KSC_2009_1</strain>
    </source>
</reference>
<dbReference type="AlphaFoldDB" id="A0A151MIS3"/>
<gene>
    <name evidence="1" type="ORF">Y1Q_0002041</name>
</gene>
<name>A0A151MIS3_ALLMI</name>
<keyword evidence="2" id="KW-1185">Reference proteome</keyword>
<sequence length="75" mass="7532">MKLAWKVLEGGLGHPEGLHPLLIIPGVLDNVLPPVLVGPEGPEAAGLEAQDGNGCPSGGILVPIVSIPTGDQPGR</sequence>
<accession>A0A151MIS3</accession>
<organism evidence="1 2">
    <name type="scientific">Alligator mississippiensis</name>
    <name type="common">American alligator</name>
    <dbReference type="NCBI Taxonomy" id="8496"/>
    <lineage>
        <taxon>Eukaryota</taxon>
        <taxon>Metazoa</taxon>
        <taxon>Chordata</taxon>
        <taxon>Craniata</taxon>
        <taxon>Vertebrata</taxon>
        <taxon>Euteleostomi</taxon>
        <taxon>Archelosauria</taxon>
        <taxon>Archosauria</taxon>
        <taxon>Crocodylia</taxon>
        <taxon>Alligatoridae</taxon>
        <taxon>Alligatorinae</taxon>
        <taxon>Alligator</taxon>
    </lineage>
</organism>
<evidence type="ECO:0000313" key="1">
    <source>
        <dbReference type="EMBL" id="KYO24407.1"/>
    </source>
</evidence>